<protein>
    <submittedName>
        <fullName evidence="2">Saccharopine dehydrogenase</fullName>
    </submittedName>
</protein>
<dbReference type="AlphaFoldDB" id="A0A2V4ATU5"/>
<evidence type="ECO:0000259" key="1">
    <source>
        <dbReference type="Pfam" id="PF03435"/>
    </source>
</evidence>
<dbReference type="PANTHER" id="PTHR43796:SF2">
    <property type="entry name" value="CARBOXYNORSPERMIDINE SYNTHASE"/>
    <property type="match status" value="1"/>
</dbReference>
<dbReference type="InterPro" id="IPR036291">
    <property type="entry name" value="NAD(P)-bd_dom_sf"/>
</dbReference>
<name>A0A2V4ATU5_9PSEU</name>
<evidence type="ECO:0000313" key="2">
    <source>
        <dbReference type="EMBL" id="PXY22951.1"/>
    </source>
</evidence>
<reference evidence="2 3" key="1">
    <citation type="submission" date="2016-07" db="EMBL/GenBank/DDBJ databases">
        <title>Draft genome sequence of Prauserella muralis DSM 45305, isolated from a mould-covered wall in an indoor environment.</title>
        <authorList>
            <person name="Ruckert C."/>
            <person name="Albersmeier A."/>
            <person name="Jiang C.-L."/>
            <person name="Jiang Y."/>
            <person name="Kalinowski J."/>
            <person name="Schneider O."/>
            <person name="Winkler A."/>
            <person name="Zotchev S.B."/>
        </authorList>
    </citation>
    <scope>NUCLEOTIDE SEQUENCE [LARGE SCALE GENOMIC DNA]</scope>
    <source>
        <strain evidence="2 3">DSM 45305</strain>
    </source>
</reference>
<organism evidence="2 3">
    <name type="scientific">Prauserella muralis</name>
    <dbReference type="NCBI Taxonomy" id="588067"/>
    <lineage>
        <taxon>Bacteria</taxon>
        <taxon>Bacillati</taxon>
        <taxon>Actinomycetota</taxon>
        <taxon>Actinomycetes</taxon>
        <taxon>Pseudonocardiales</taxon>
        <taxon>Pseudonocardiaceae</taxon>
        <taxon>Prauserella</taxon>
    </lineage>
</organism>
<dbReference type="SUPFAM" id="SSF51735">
    <property type="entry name" value="NAD(P)-binding Rossmann-fold domains"/>
    <property type="match status" value="1"/>
</dbReference>
<proteinExistence type="predicted"/>
<accession>A0A2V4ATU5</accession>
<dbReference type="InterPro" id="IPR005097">
    <property type="entry name" value="Sacchrp_dh_NADP-bd"/>
</dbReference>
<dbReference type="Gene3D" id="3.40.50.720">
    <property type="entry name" value="NAD(P)-binding Rossmann-like Domain"/>
    <property type="match status" value="1"/>
</dbReference>
<gene>
    <name evidence="2" type="ORF">BAY60_22220</name>
</gene>
<dbReference type="Proteomes" id="UP000249915">
    <property type="component" value="Unassembled WGS sequence"/>
</dbReference>
<dbReference type="Pfam" id="PF03435">
    <property type="entry name" value="Sacchrp_dh_NADP"/>
    <property type="match status" value="1"/>
</dbReference>
<comment type="caution">
    <text evidence="2">The sequence shown here is derived from an EMBL/GenBank/DDBJ whole genome shotgun (WGS) entry which is preliminary data.</text>
</comment>
<sequence length="338" mass="35555">MLVLGGYGAVGATITGALGARFGRRVLCAGRNVVTARETAAAAGARAVRLDLAERDAVVHALDQYRVTAVVLAVEPPDAGLARTCLERGVHVVDVGASPELLAGVERLGPLAERRAATAVLSVGLAPGLTNVLARRAHDELGGADRVDLTVLLGAGERHGADAVRWTLAGLAAPRGTARRARVALPGYGRRTAHPFPFSDQHTLRRTLGVADVTTRLCLDSATLTAVLFGLRSTGLARVTRRPRVLRAFTGALTRVHVGGDGFAVRAEAVRGPWHATYAVTGHAQSRITGLVAARVTEQLLTGRLPAGVHHLDQLPAFADLPERLAPHDVRLWHHCPA</sequence>
<evidence type="ECO:0000313" key="3">
    <source>
        <dbReference type="Proteomes" id="UP000249915"/>
    </source>
</evidence>
<feature type="domain" description="Saccharopine dehydrogenase NADP binding" evidence="1">
    <location>
        <begin position="2"/>
        <end position="97"/>
    </location>
</feature>
<keyword evidence="3" id="KW-1185">Reference proteome</keyword>
<dbReference type="EMBL" id="MASW01000005">
    <property type="protein sequence ID" value="PXY22951.1"/>
    <property type="molecule type" value="Genomic_DNA"/>
</dbReference>
<dbReference type="OrthoDB" id="1910498at2"/>
<dbReference type="PANTHER" id="PTHR43796">
    <property type="entry name" value="CARBOXYNORSPERMIDINE SYNTHASE"/>
    <property type="match status" value="1"/>
</dbReference>